<reference evidence="2 3" key="1">
    <citation type="journal article" date="2018" name="PLoS Genet.">
        <title>Population sequencing reveals clonal diversity and ancestral inbreeding in the grapevine cultivar Chardonnay.</title>
        <authorList>
            <person name="Roach M.J."/>
            <person name="Johnson D.L."/>
            <person name="Bohlmann J."/>
            <person name="van Vuuren H.J."/>
            <person name="Jones S.J."/>
            <person name="Pretorius I.S."/>
            <person name="Schmidt S.A."/>
            <person name="Borneman A.R."/>
        </authorList>
    </citation>
    <scope>NUCLEOTIDE SEQUENCE [LARGE SCALE GENOMIC DNA]</scope>
    <source>
        <strain evidence="3">cv. Chardonnay</strain>
        <tissue evidence="2">Leaf</tissue>
    </source>
</reference>
<dbReference type="Proteomes" id="UP000288805">
    <property type="component" value="Unassembled WGS sequence"/>
</dbReference>
<dbReference type="InterPro" id="IPR038765">
    <property type="entry name" value="Papain-like_cys_pep_sf"/>
</dbReference>
<feature type="region of interest" description="Disordered" evidence="1">
    <location>
        <begin position="242"/>
        <end position="264"/>
    </location>
</feature>
<comment type="caution">
    <text evidence="2">The sequence shown here is derived from an EMBL/GenBank/DDBJ whole genome shotgun (WGS) entry which is preliminary data.</text>
</comment>
<proteinExistence type="predicted"/>
<feature type="compositionally biased region" description="Basic and acidic residues" evidence="1">
    <location>
        <begin position="313"/>
        <end position="328"/>
    </location>
</feature>
<protein>
    <recommendedName>
        <fullName evidence="4">Aminotransferase-like plant mobile domain-containing protein</fullName>
    </recommendedName>
</protein>
<dbReference type="AlphaFoldDB" id="A0A438ED10"/>
<evidence type="ECO:0000313" key="2">
    <source>
        <dbReference type="EMBL" id="RVW45737.1"/>
    </source>
</evidence>
<evidence type="ECO:0008006" key="4">
    <source>
        <dbReference type="Google" id="ProtNLM"/>
    </source>
</evidence>
<gene>
    <name evidence="2" type="ORF">CK203_095005</name>
</gene>
<accession>A0A438ED10</accession>
<dbReference type="PANTHER" id="PTHR34835">
    <property type="entry name" value="OS07G0283600 PROTEIN-RELATED"/>
    <property type="match status" value="1"/>
</dbReference>
<organism evidence="2 3">
    <name type="scientific">Vitis vinifera</name>
    <name type="common">Grape</name>
    <dbReference type="NCBI Taxonomy" id="29760"/>
    <lineage>
        <taxon>Eukaryota</taxon>
        <taxon>Viridiplantae</taxon>
        <taxon>Streptophyta</taxon>
        <taxon>Embryophyta</taxon>
        <taxon>Tracheophyta</taxon>
        <taxon>Spermatophyta</taxon>
        <taxon>Magnoliopsida</taxon>
        <taxon>eudicotyledons</taxon>
        <taxon>Gunneridae</taxon>
        <taxon>Pentapetalae</taxon>
        <taxon>rosids</taxon>
        <taxon>Vitales</taxon>
        <taxon>Vitaceae</taxon>
        <taxon>Viteae</taxon>
        <taxon>Vitis</taxon>
    </lineage>
</organism>
<dbReference type="SUPFAM" id="SSF54001">
    <property type="entry name" value="Cysteine proteinases"/>
    <property type="match status" value="1"/>
</dbReference>
<sequence length="641" mass="73113">MNIRCRCSGRRFLSGIHLLSEVKKDVIRELGFGGLLQLGCKEVNLDLCFWLIKNTNIAYSQLELFGGKKVSLTCHDVGMTMGIPHSGRKLIVEKGSVKASQMPSLQDIESMMVGIDDMEEFKRVFLIFACATLLAPTSRLEGSHSLWYTPREQLLGNINWGEYVLEFFIQAIHEHRRKESVWIKGCLMFLQIFYFSISNFPAMYVELTTPRIAAWNDFLVKQRIKLELEMLGGFGKVELVSTSAEQDETEKNKAPTVDDPVDPDENEDFDVICARMEATQRQITDAQSHLNSLIASYNRDVKVLRTRFTSSHYRTDEGQPSNFHEHVNESGAPFYTNNPQHSPVHSGGQRRSFEDDVGCTNEGVSERPNVEDGVFFSNEDPLHPGPHNMLVLVQSCMNNNVDVAPQASEEIRPQRVKMKVRRHRQRAAACKSPFVQLCVSKYKRLTEEETHVADYVFDESKDPSEMLCAYGGYGVTREQFQCLVGESFIDIPVISMFCRYMNAKEENPYRRHFFNPYFGEICGSMSKSTSKSTLKKRLGSYCVNLECCNQLLKNSFKRNDVNINNLHPQYADIDGDPKLCHTGMYAILYMQHWDGSGLNRTINSERMSLERLKFATHMVLDSENEIGEMVTANIWSTNDAE</sequence>
<feature type="region of interest" description="Disordered" evidence="1">
    <location>
        <begin position="313"/>
        <end position="354"/>
    </location>
</feature>
<dbReference type="EMBL" id="QGNW01001317">
    <property type="protein sequence ID" value="RVW45737.1"/>
    <property type="molecule type" value="Genomic_DNA"/>
</dbReference>
<evidence type="ECO:0000313" key="3">
    <source>
        <dbReference type="Proteomes" id="UP000288805"/>
    </source>
</evidence>
<dbReference type="Gene3D" id="3.40.395.10">
    <property type="entry name" value="Adenoviral Proteinase, Chain A"/>
    <property type="match status" value="1"/>
</dbReference>
<name>A0A438ED10_VITVI</name>
<evidence type="ECO:0000256" key="1">
    <source>
        <dbReference type="SAM" id="MobiDB-lite"/>
    </source>
</evidence>